<dbReference type="InterPro" id="IPR001810">
    <property type="entry name" value="F-box_dom"/>
</dbReference>
<dbReference type="Gene3D" id="1.20.1280.50">
    <property type="match status" value="1"/>
</dbReference>
<feature type="domain" description="F-box" evidence="2">
    <location>
        <begin position="107"/>
        <end position="156"/>
    </location>
</feature>
<dbReference type="Proteomes" id="UP000054248">
    <property type="component" value="Unassembled WGS sequence"/>
</dbReference>
<dbReference type="AlphaFoldDB" id="A0A0C3K2Q5"/>
<dbReference type="SUPFAM" id="SSF81383">
    <property type="entry name" value="F-box domain"/>
    <property type="match status" value="1"/>
</dbReference>
<dbReference type="Pfam" id="PF12937">
    <property type="entry name" value="F-box-like"/>
    <property type="match status" value="1"/>
</dbReference>
<organism evidence="3 4">
    <name type="scientific">Tulasnella calospora MUT 4182</name>
    <dbReference type="NCBI Taxonomy" id="1051891"/>
    <lineage>
        <taxon>Eukaryota</taxon>
        <taxon>Fungi</taxon>
        <taxon>Dikarya</taxon>
        <taxon>Basidiomycota</taxon>
        <taxon>Agaricomycotina</taxon>
        <taxon>Agaricomycetes</taxon>
        <taxon>Cantharellales</taxon>
        <taxon>Tulasnellaceae</taxon>
        <taxon>Tulasnella</taxon>
    </lineage>
</organism>
<name>A0A0C3K2Q5_9AGAM</name>
<evidence type="ECO:0000259" key="2">
    <source>
        <dbReference type="PROSITE" id="PS50181"/>
    </source>
</evidence>
<proteinExistence type="predicted"/>
<dbReference type="HOGENOM" id="CLU_010790_2_1_1"/>
<evidence type="ECO:0000313" key="3">
    <source>
        <dbReference type="EMBL" id="KIO15698.1"/>
    </source>
</evidence>
<reference evidence="3 4" key="1">
    <citation type="submission" date="2014-04" db="EMBL/GenBank/DDBJ databases">
        <authorList>
            <consortium name="DOE Joint Genome Institute"/>
            <person name="Kuo A."/>
            <person name="Girlanda M."/>
            <person name="Perotto S."/>
            <person name="Kohler A."/>
            <person name="Nagy L.G."/>
            <person name="Floudas D."/>
            <person name="Copeland A."/>
            <person name="Barry K.W."/>
            <person name="Cichocki N."/>
            <person name="Veneault-Fourrey C."/>
            <person name="LaButti K."/>
            <person name="Lindquist E.A."/>
            <person name="Lipzen A."/>
            <person name="Lundell T."/>
            <person name="Morin E."/>
            <person name="Murat C."/>
            <person name="Sun H."/>
            <person name="Tunlid A."/>
            <person name="Henrissat B."/>
            <person name="Grigoriev I.V."/>
            <person name="Hibbett D.S."/>
            <person name="Martin F."/>
            <person name="Nordberg H.P."/>
            <person name="Cantor M.N."/>
            <person name="Hua S.X."/>
        </authorList>
    </citation>
    <scope>NUCLEOTIDE SEQUENCE [LARGE SCALE GENOMIC DNA]</scope>
    <source>
        <strain evidence="3 4">MUT 4182</strain>
    </source>
</reference>
<feature type="region of interest" description="Disordered" evidence="1">
    <location>
        <begin position="1"/>
        <end position="101"/>
    </location>
</feature>
<dbReference type="EMBL" id="KN823868">
    <property type="protein sequence ID" value="KIO15698.1"/>
    <property type="molecule type" value="Genomic_DNA"/>
</dbReference>
<dbReference type="InterPro" id="IPR036047">
    <property type="entry name" value="F-box-like_dom_sf"/>
</dbReference>
<sequence>MVLVTRRNTGKQDVVEYREQDSDDDRPMKDIVRIPPRTAEEPPTKKLCRGLRILSPTSSDEDFNSAREDPESDDDQEISDSKKREPYTLPAAASKVKGKGKAKGQLHTLFDKLPTDVVYTIFSHLHPNDLLRLARTNRMLRSHLMSKSSASVWREAREEVEPPIPDCPPGQSEPQWAHLLLSRDCSTCGRTNIPHVDWYHRLRLCSRCDRAGVVLIIGSRARKALPQISDVNILLDLLPHSNTGSSHTGKYYRMKDIEDIGAEWANVKKEGDEAKIQEFKDRKRIIRKARGAGFDSRDFRDWQVVRSSFFSASTALTEQRWKTILPELEALINRVKDRRLRRERSQIVDQRRALADNLVKYYQITPDIAPAFRPGSWDLVKSESFQAIIDLPNEVSVTAAEFQPALDALPDLVSEAAKEIQSNLLQNMIDGGATNIDPSITESDFDKIHLATSTFFCKSSYNGLPVCGKDDLGAHACYGAPISHGKYHCLYYDRRASNAVAALLVAANLGQNTTVAQMDDMDLRFHCPGWLKQSTRLAMSWRDAASHARSSNQLHSRSWEVFSPEEIAAIKEKEMANIDEGGYGDAAYVGLGGLEERFHQRARASVQSEDDRGEPLTKKLCSGLKTLPLTPPSKTSRAL</sequence>
<keyword evidence="4" id="KW-1185">Reference proteome</keyword>
<feature type="region of interest" description="Disordered" evidence="1">
    <location>
        <begin position="602"/>
        <end position="639"/>
    </location>
</feature>
<protein>
    <recommendedName>
        <fullName evidence="2">F-box domain-containing protein</fullName>
    </recommendedName>
</protein>
<accession>A0A0C3K2Q5</accession>
<gene>
    <name evidence="3" type="ORF">M407DRAFT_34714</name>
</gene>
<evidence type="ECO:0000313" key="4">
    <source>
        <dbReference type="Proteomes" id="UP000054248"/>
    </source>
</evidence>
<dbReference type="OrthoDB" id="2322499at2759"/>
<feature type="compositionally biased region" description="Basic and acidic residues" evidence="1">
    <location>
        <begin position="13"/>
        <end position="44"/>
    </location>
</feature>
<dbReference type="PROSITE" id="PS50181">
    <property type="entry name" value="FBOX"/>
    <property type="match status" value="1"/>
</dbReference>
<reference evidence="4" key="2">
    <citation type="submission" date="2015-01" db="EMBL/GenBank/DDBJ databases">
        <title>Evolutionary Origins and Diversification of the Mycorrhizal Mutualists.</title>
        <authorList>
            <consortium name="DOE Joint Genome Institute"/>
            <consortium name="Mycorrhizal Genomics Consortium"/>
            <person name="Kohler A."/>
            <person name="Kuo A."/>
            <person name="Nagy L.G."/>
            <person name="Floudas D."/>
            <person name="Copeland A."/>
            <person name="Barry K.W."/>
            <person name="Cichocki N."/>
            <person name="Veneault-Fourrey C."/>
            <person name="LaButti K."/>
            <person name="Lindquist E.A."/>
            <person name="Lipzen A."/>
            <person name="Lundell T."/>
            <person name="Morin E."/>
            <person name="Murat C."/>
            <person name="Riley R."/>
            <person name="Ohm R."/>
            <person name="Sun H."/>
            <person name="Tunlid A."/>
            <person name="Henrissat B."/>
            <person name="Grigoriev I.V."/>
            <person name="Hibbett D.S."/>
            <person name="Martin F."/>
        </authorList>
    </citation>
    <scope>NUCLEOTIDE SEQUENCE [LARGE SCALE GENOMIC DNA]</scope>
    <source>
        <strain evidence="4">MUT 4182</strain>
    </source>
</reference>
<evidence type="ECO:0000256" key="1">
    <source>
        <dbReference type="SAM" id="MobiDB-lite"/>
    </source>
</evidence>
<dbReference type="STRING" id="1051891.A0A0C3K2Q5"/>